<keyword evidence="1" id="KW-0472">Membrane</keyword>
<accession>A0A9Q4B5K2</accession>
<dbReference type="RefSeq" id="WP_169837718.1">
    <property type="nucleotide sequence ID" value="NZ_JABXYM010000002.1"/>
</dbReference>
<dbReference type="EMBL" id="JABXYM010000002">
    <property type="protein sequence ID" value="MCR6098691.1"/>
    <property type="molecule type" value="Genomic_DNA"/>
</dbReference>
<gene>
    <name evidence="2" type="ORF">HXA33_19465</name>
</gene>
<organism evidence="2 3">
    <name type="scientific">Salipaludibacillus agaradhaerens</name>
    <name type="common">Bacillus agaradhaerens</name>
    <dbReference type="NCBI Taxonomy" id="76935"/>
    <lineage>
        <taxon>Bacteria</taxon>
        <taxon>Bacillati</taxon>
        <taxon>Bacillota</taxon>
        <taxon>Bacilli</taxon>
        <taxon>Bacillales</taxon>
        <taxon>Bacillaceae</taxon>
    </lineage>
</organism>
<sequence length="58" mass="6623">MSEHDKREEKVEKKEEPGRVGATFIKYAFITVILLIILYFIANYLLPMFPGGGNTGLY</sequence>
<evidence type="ECO:0000313" key="3">
    <source>
        <dbReference type="Proteomes" id="UP001057753"/>
    </source>
</evidence>
<evidence type="ECO:0000313" key="2">
    <source>
        <dbReference type="EMBL" id="MCR6098691.1"/>
    </source>
</evidence>
<evidence type="ECO:0000256" key="1">
    <source>
        <dbReference type="SAM" id="Phobius"/>
    </source>
</evidence>
<protein>
    <submittedName>
        <fullName evidence="2">Uncharacterized protein</fullName>
    </submittedName>
</protein>
<feature type="transmembrane region" description="Helical" evidence="1">
    <location>
        <begin position="20"/>
        <end position="42"/>
    </location>
</feature>
<dbReference type="Proteomes" id="UP001057753">
    <property type="component" value="Unassembled WGS sequence"/>
</dbReference>
<proteinExistence type="predicted"/>
<reference evidence="2" key="1">
    <citation type="submission" date="2020-06" db="EMBL/GenBank/DDBJ databases">
        <title>Insight into the genomes of haloalkaliphilic bacilli from Kenyan soda lakes.</title>
        <authorList>
            <person name="Mwirichia R."/>
            <person name="Villamizar G.C."/>
            <person name="Poehlein A."/>
            <person name="Mugweru J."/>
            <person name="Kipnyargis A."/>
            <person name="Kiplimo D."/>
            <person name="Orwa P."/>
            <person name="Daniel R."/>
        </authorList>
    </citation>
    <scope>NUCLEOTIDE SEQUENCE</scope>
    <source>
        <strain evidence="2">B1096_S55</strain>
    </source>
</reference>
<name>A0A9Q4B5K2_SALAG</name>
<comment type="caution">
    <text evidence="2">The sequence shown here is derived from an EMBL/GenBank/DDBJ whole genome shotgun (WGS) entry which is preliminary data.</text>
</comment>
<keyword evidence="1" id="KW-0812">Transmembrane</keyword>
<keyword evidence="3" id="KW-1185">Reference proteome</keyword>
<dbReference type="AlphaFoldDB" id="A0A9Q4B5K2"/>
<keyword evidence="1" id="KW-1133">Transmembrane helix</keyword>